<gene>
    <name evidence="3" type="ORF">CRE_14469</name>
</gene>
<dbReference type="PANTHER" id="PTHR22743">
    <property type="entry name" value="MEPRIN/TRAF-LIKE MATH FAMILY-C.ELEGANS"/>
    <property type="match status" value="1"/>
</dbReference>
<dbReference type="Pfam" id="PF00651">
    <property type="entry name" value="BTB"/>
    <property type="match status" value="1"/>
</dbReference>
<dbReference type="AlphaFoldDB" id="E3M933"/>
<evidence type="ECO:0000313" key="4">
    <source>
        <dbReference type="Proteomes" id="UP000008281"/>
    </source>
</evidence>
<protein>
    <recommendedName>
        <fullName evidence="2">BTB domain-containing protein</fullName>
    </recommendedName>
</protein>
<dbReference type="PANTHER" id="PTHR22743:SF165">
    <property type="entry name" value="BTB AND MATH DOMAIN CONTAINING-RELATED"/>
    <property type="match status" value="1"/>
</dbReference>
<name>E3M933_CAERE</name>
<evidence type="ECO:0000259" key="2">
    <source>
        <dbReference type="PROSITE" id="PS50097"/>
    </source>
</evidence>
<feature type="region of interest" description="Disordered" evidence="1">
    <location>
        <begin position="1"/>
        <end position="26"/>
    </location>
</feature>
<proteinExistence type="predicted"/>
<dbReference type="CDD" id="cd18186">
    <property type="entry name" value="BTB_POZ_ZBTB_KLHL-like"/>
    <property type="match status" value="1"/>
</dbReference>
<reference evidence="3" key="1">
    <citation type="submission" date="2007-07" db="EMBL/GenBank/DDBJ databases">
        <title>PCAP assembly of the Caenorhabditis remanei genome.</title>
        <authorList>
            <consortium name="The Caenorhabditis remanei Sequencing Consortium"/>
            <person name="Wilson R.K."/>
        </authorList>
    </citation>
    <scope>NUCLEOTIDE SEQUENCE [LARGE SCALE GENOMIC DNA]</scope>
    <source>
        <strain evidence="3">PB4641</strain>
    </source>
</reference>
<feature type="compositionally biased region" description="Basic and acidic residues" evidence="1">
    <location>
        <begin position="1"/>
        <end position="15"/>
    </location>
</feature>
<dbReference type="SMART" id="SM00225">
    <property type="entry name" value="BTB"/>
    <property type="match status" value="1"/>
</dbReference>
<feature type="domain" description="BTB" evidence="2">
    <location>
        <begin position="92"/>
        <end position="151"/>
    </location>
</feature>
<sequence>MTDNYMEKERDAAGERRKRKKEKEKKKKRKGIVFNVRACVLSRLLLFYTTNGYLSLNPTQEIMAEAPALKKQRLSQARKNLREFDGSDPNHYDMILVVEAEKFHVCKMYLAIHSTYFNTLFYAPFAEKEKEWVELKEVGAEEFQHFLECIHGDLCVDDQSVGGILRLSNMWEAKTATQRCEHYLVHESRMSKKEKFELADLYNLQILQVKSLSRFKTILKIETAVLKEVESGMNSLLADVTTGPELQQILPIDLLTLNHDSRGTVLRKAMDLLTAAPPVFFDEQLVAVEDNAAQVDRPAFLQDFEVAPAPPPLLAMQNPGRAPPPMMQNFNLLNNDNLLQVLNMLQRNNNVV</sequence>
<evidence type="ECO:0000313" key="3">
    <source>
        <dbReference type="EMBL" id="EFO96159.1"/>
    </source>
</evidence>
<dbReference type="PROSITE" id="PS50097">
    <property type="entry name" value="BTB"/>
    <property type="match status" value="1"/>
</dbReference>
<feature type="compositionally biased region" description="Basic residues" evidence="1">
    <location>
        <begin position="16"/>
        <end position="26"/>
    </location>
</feature>
<dbReference type="InterPro" id="IPR011333">
    <property type="entry name" value="SKP1/BTB/POZ_sf"/>
</dbReference>
<dbReference type="InterPro" id="IPR052664">
    <property type="entry name" value="BTB-MATH_domain_protein"/>
</dbReference>
<keyword evidence="4" id="KW-1185">Reference proteome</keyword>
<dbReference type="HOGENOM" id="CLU_788100_0_0_1"/>
<dbReference type="Gene3D" id="3.30.710.10">
    <property type="entry name" value="Potassium Channel Kv1.1, Chain A"/>
    <property type="match status" value="1"/>
</dbReference>
<dbReference type="Proteomes" id="UP000008281">
    <property type="component" value="Unassembled WGS sequence"/>
</dbReference>
<evidence type="ECO:0000256" key="1">
    <source>
        <dbReference type="SAM" id="MobiDB-lite"/>
    </source>
</evidence>
<dbReference type="SUPFAM" id="SSF54695">
    <property type="entry name" value="POZ domain"/>
    <property type="match status" value="1"/>
</dbReference>
<dbReference type="InParanoid" id="E3M933"/>
<accession>E3M933</accession>
<organism evidence="4">
    <name type="scientific">Caenorhabditis remanei</name>
    <name type="common">Caenorhabditis vulgaris</name>
    <dbReference type="NCBI Taxonomy" id="31234"/>
    <lineage>
        <taxon>Eukaryota</taxon>
        <taxon>Metazoa</taxon>
        <taxon>Ecdysozoa</taxon>
        <taxon>Nematoda</taxon>
        <taxon>Chromadorea</taxon>
        <taxon>Rhabditida</taxon>
        <taxon>Rhabditina</taxon>
        <taxon>Rhabditomorpha</taxon>
        <taxon>Rhabditoidea</taxon>
        <taxon>Rhabditidae</taxon>
        <taxon>Peloderinae</taxon>
        <taxon>Caenorhabditis</taxon>
    </lineage>
</organism>
<dbReference type="InterPro" id="IPR000210">
    <property type="entry name" value="BTB/POZ_dom"/>
</dbReference>
<dbReference type="EMBL" id="DS268430">
    <property type="protein sequence ID" value="EFO96159.1"/>
    <property type="molecule type" value="Genomic_DNA"/>
</dbReference>